<dbReference type="CDD" id="cd14262">
    <property type="entry name" value="VirB5_like"/>
    <property type="match status" value="1"/>
</dbReference>
<dbReference type="InterPro" id="IPR014158">
    <property type="entry name" value="T4SS_VirB5"/>
</dbReference>
<feature type="chain" id="PRO_5045682602" evidence="1">
    <location>
        <begin position="26"/>
        <end position="251"/>
    </location>
</feature>
<feature type="signal peptide" evidence="1">
    <location>
        <begin position="1"/>
        <end position="25"/>
    </location>
</feature>
<gene>
    <name evidence="2" type="ORF">PQU94_00750</name>
</gene>
<proteinExistence type="predicted"/>
<dbReference type="EMBL" id="JAQQKW010000001">
    <property type="protein sequence ID" value="MDC7692800.1"/>
    <property type="molecule type" value="Genomic_DNA"/>
</dbReference>
<protein>
    <submittedName>
        <fullName evidence="2">Type IV secretion system protein</fullName>
    </submittedName>
</protein>
<name>A0ABT5IA89_9CAUL</name>
<dbReference type="Gene3D" id="1.20.58.430">
    <property type="entry name" value="Type IV secretion system, VirB5-domain"/>
    <property type="match status" value="1"/>
</dbReference>
<organism evidence="2 3">
    <name type="scientific">Asticcacaulis currens</name>
    <dbReference type="NCBI Taxonomy" id="2984210"/>
    <lineage>
        <taxon>Bacteria</taxon>
        <taxon>Pseudomonadati</taxon>
        <taxon>Pseudomonadota</taxon>
        <taxon>Alphaproteobacteria</taxon>
        <taxon>Caulobacterales</taxon>
        <taxon>Caulobacteraceae</taxon>
        <taxon>Asticcacaulis</taxon>
    </lineage>
</organism>
<dbReference type="Proteomes" id="UP001216595">
    <property type="component" value="Unassembled WGS sequence"/>
</dbReference>
<keyword evidence="3" id="KW-1185">Reference proteome</keyword>
<dbReference type="Pfam" id="PF07996">
    <property type="entry name" value="T4SS"/>
    <property type="match status" value="1"/>
</dbReference>
<dbReference type="RefSeq" id="WP_272739586.1">
    <property type="nucleotide sequence ID" value="NZ_JAQQKW010000001.1"/>
</dbReference>
<keyword evidence="1" id="KW-0732">Signal</keyword>
<accession>A0ABT5IA89</accession>
<dbReference type="SUPFAM" id="SSF101082">
    <property type="entry name" value="Typo IV secretion system protein TraC"/>
    <property type="match status" value="1"/>
</dbReference>
<sequence length="251" mass="28305">MKTWHFLTVTGGVLISLSLITRASAVTPVIDASNLAQAVKQVSAWQKQYTQMAEQISHLRASYEKTKAQLDALTGSRGLGAIIDNPRIREVLPPDLVETYAVIDDLKGRKLSVEALAYKEKNRILDCKQLQDRLVSSCEARQDQLYQDIAFQTKTLERLRLRSQQIDGLRDEINQTQDPKAIAELQARLQIEQSHIANEKIMLDTARTLSTDAQDLLQQRMRERTLSRFSKDAPSAAASFVFNPDRGRSEP</sequence>
<dbReference type="InterPro" id="IPR023220">
    <property type="entry name" value="T4SS_VirB5-domain"/>
</dbReference>
<reference evidence="2 3" key="1">
    <citation type="submission" date="2023-01" db="EMBL/GenBank/DDBJ databases">
        <title>Novel species of the genus Asticcacaulis isolated from rivers.</title>
        <authorList>
            <person name="Lu H."/>
        </authorList>
    </citation>
    <scope>NUCLEOTIDE SEQUENCE [LARGE SCALE GENOMIC DNA]</scope>
    <source>
        <strain evidence="2 3">DXS10W</strain>
    </source>
</reference>
<evidence type="ECO:0000313" key="3">
    <source>
        <dbReference type="Proteomes" id="UP001216595"/>
    </source>
</evidence>
<evidence type="ECO:0000256" key="1">
    <source>
        <dbReference type="SAM" id="SignalP"/>
    </source>
</evidence>
<evidence type="ECO:0000313" key="2">
    <source>
        <dbReference type="EMBL" id="MDC7692800.1"/>
    </source>
</evidence>
<comment type="caution">
    <text evidence="2">The sequence shown here is derived from an EMBL/GenBank/DDBJ whole genome shotgun (WGS) entry which is preliminary data.</text>
</comment>